<comment type="catalytic activity">
    <reaction evidence="7 8">
        <text>L-2,4-diaminobutanoate + acetyl-CoA = (2S)-4-acetamido-2-aminobutanoate + CoA + H(+)</text>
        <dbReference type="Rhea" id="RHEA:16901"/>
        <dbReference type="ChEBI" id="CHEBI:15378"/>
        <dbReference type="ChEBI" id="CHEBI:57287"/>
        <dbReference type="ChEBI" id="CHEBI:57288"/>
        <dbReference type="ChEBI" id="CHEBI:58761"/>
        <dbReference type="ChEBI" id="CHEBI:58929"/>
        <dbReference type="EC" id="2.3.1.178"/>
    </reaction>
</comment>
<dbReference type="CDD" id="cd04301">
    <property type="entry name" value="NAT_SF"/>
    <property type="match status" value="1"/>
</dbReference>
<accession>A0ABY4AMF7</accession>
<evidence type="ECO:0000256" key="5">
    <source>
        <dbReference type="ARBA" id="ARBA00022679"/>
    </source>
</evidence>
<keyword evidence="11" id="KW-1185">Reference proteome</keyword>
<dbReference type="Proteomes" id="UP000831607">
    <property type="component" value="Chromosome"/>
</dbReference>
<sequence>MSEIKDTPSFVARSSLTFRAPNQRDGVAVWRAVQQAGTLEPNTAYFYLIFCSDFRETCLIAEDDKAIAGVLIGYHPPNDPETAFCWQIGVLPAWRGQGLGKRMLCAWLNLPANREVNWVTATVADDNAASDQLFRSFARSLSATCSVEPHFTADHFPAGHRPEPIYRIGPIPKAARKRV</sequence>
<evidence type="ECO:0000256" key="4">
    <source>
        <dbReference type="ARBA" id="ARBA00017935"/>
    </source>
</evidence>
<dbReference type="PROSITE" id="PS51186">
    <property type="entry name" value="GNAT"/>
    <property type="match status" value="1"/>
</dbReference>
<dbReference type="GO" id="GO:0033816">
    <property type="term" value="F:diaminobutyrate acetyltransferase activity"/>
    <property type="evidence" value="ECO:0007669"/>
    <property type="project" value="UniProtKB-EC"/>
</dbReference>
<feature type="domain" description="N-acetyltransferase" evidence="9">
    <location>
        <begin position="16"/>
        <end position="179"/>
    </location>
</feature>
<evidence type="ECO:0000313" key="10">
    <source>
        <dbReference type="EMBL" id="UOD49219.1"/>
    </source>
</evidence>
<dbReference type="RefSeq" id="WP_243477337.1">
    <property type="nucleotide sequence ID" value="NZ_CP063982.1"/>
</dbReference>
<gene>
    <name evidence="8 10" type="primary">ectA</name>
    <name evidence="10" type="ORF">DHf2319_06805</name>
</gene>
<evidence type="ECO:0000256" key="2">
    <source>
        <dbReference type="ARBA" id="ARBA00010712"/>
    </source>
</evidence>
<dbReference type="Gene3D" id="3.40.630.30">
    <property type="match status" value="1"/>
</dbReference>
<dbReference type="NCBIfam" id="TIGR02406">
    <property type="entry name" value="ectoine_EctA"/>
    <property type="match status" value="1"/>
</dbReference>
<dbReference type="InterPro" id="IPR012772">
    <property type="entry name" value="Ectoine_EctA"/>
</dbReference>
<evidence type="ECO:0000256" key="8">
    <source>
        <dbReference type="RuleBase" id="RU365045"/>
    </source>
</evidence>
<protein>
    <recommendedName>
        <fullName evidence="4 8">L-2,4-diaminobutyric acid acetyltransferase</fullName>
        <shortName evidence="8">DABA acetyltransferase</shortName>
        <ecNumber evidence="3 8">2.3.1.178</ecNumber>
    </recommendedName>
</protein>
<dbReference type="EMBL" id="CP063982">
    <property type="protein sequence ID" value="UOD49219.1"/>
    <property type="molecule type" value="Genomic_DNA"/>
</dbReference>
<dbReference type="InterPro" id="IPR016181">
    <property type="entry name" value="Acyl_CoA_acyltransferase"/>
</dbReference>
<keyword evidence="5 8" id="KW-0808">Transferase</keyword>
<comment type="function">
    <text evidence="8">Catalyzes the acetylation of L-2,4-diaminobutyrate (DABA) to gamma-N-acetyl-alpha,gamma-diaminobutyric acid (ADABA) with acetyl coenzyme A.</text>
</comment>
<evidence type="ECO:0000256" key="3">
    <source>
        <dbReference type="ARBA" id="ARBA00012355"/>
    </source>
</evidence>
<dbReference type="Pfam" id="PF00583">
    <property type="entry name" value="Acetyltransf_1"/>
    <property type="match status" value="1"/>
</dbReference>
<proteinExistence type="inferred from homology"/>
<dbReference type="SUPFAM" id="SSF55729">
    <property type="entry name" value="Acyl-CoA N-acyltransferases (Nat)"/>
    <property type="match status" value="1"/>
</dbReference>
<evidence type="ECO:0000259" key="9">
    <source>
        <dbReference type="PROSITE" id="PS51186"/>
    </source>
</evidence>
<organism evidence="10 11">
    <name type="scientific">Orrella daihaiensis</name>
    <dbReference type="NCBI Taxonomy" id="2782176"/>
    <lineage>
        <taxon>Bacteria</taxon>
        <taxon>Pseudomonadati</taxon>
        <taxon>Pseudomonadota</taxon>
        <taxon>Betaproteobacteria</taxon>
        <taxon>Burkholderiales</taxon>
        <taxon>Alcaligenaceae</taxon>
        <taxon>Orrella</taxon>
    </lineage>
</organism>
<evidence type="ECO:0000256" key="7">
    <source>
        <dbReference type="ARBA" id="ARBA00048924"/>
    </source>
</evidence>
<evidence type="ECO:0000256" key="6">
    <source>
        <dbReference type="ARBA" id="ARBA00023315"/>
    </source>
</evidence>
<comment type="similarity">
    <text evidence="2 8">Belongs to the acetyltransferase family. EctA subfamily.</text>
</comment>
<dbReference type="InterPro" id="IPR000182">
    <property type="entry name" value="GNAT_dom"/>
</dbReference>
<keyword evidence="6 8" id="KW-0012">Acyltransferase</keyword>
<comment type="pathway">
    <text evidence="1 8">Amine and polyamine biosynthesis; ectoine biosynthesis; L-ectoine from L-aspartate 4-semialdehyde: step 2/3.</text>
</comment>
<reference evidence="10 11" key="1">
    <citation type="submission" date="2020-11" db="EMBL/GenBank/DDBJ databases">
        <title>Algicoccus daihaiensis sp.nov., isolated from Daihai Lake in Inner Mongolia.</title>
        <authorList>
            <person name="Kai J."/>
        </authorList>
    </citation>
    <scope>NUCLEOTIDE SEQUENCE [LARGE SCALE GENOMIC DNA]</scope>
    <source>
        <strain evidence="11">f23</strain>
    </source>
</reference>
<name>A0ABY4AMF7_9BURK</name>
<evidence type="ECO:0000256" key="1">
    <source>
        <dbReference type="ARBA" id="ARBA00004978"/>
    </source>
</evidence>
<dbReference type="EC" id="2.3.1.178" evidence="3 8"/>
<evidence type="ECO:0000313" key="11">
    <source>
        <dbReference type="Proteomes" id="UP000831607"/>
    </source>
</evidence>